<gene>
    <name evidence="4" type="ORF">WA026_004594</name>
</gene>
<feature type="region of interest" description="Disordered" evidence="2">
    <location>
        <begin position="137"/>
        <end position="254"/>
    </location>
</feature>
<dbReference type="FunFam" id="1.20.900.10:FF:000003">
    <property type="entry name" value="Rho guanine nucleotide exchange factor 10 like"/>
    <property type="match status" value="1"/>
</dbReference>
<feature type="region of interest" description="Disordered" evidence="2">
    <location>
        <begin position="370"/>
        <end position="438"/>
    </location>
</feature>
<feature type="region of interest" description="Disordered" evidence="2">
    <location>
        <begin position="1101"/>
        <end position="1154"/>
    </location>
</feature>
<evidence type="ECO:0000256" key="2">
    <source>
        <dbReference type="SAM" id="MobiDB-lite"/>
    </source>
</evidence>
<dbReference type="SUPFAM" id="SSF48065">
    <property type="entry name" value="DBL homology domain (DH-domain)"/>
    <property type="match status" value="1"/>
</dbReference>
<feature type="compositionally biased region" description="Low complexity" evidence="2">
    <location>
        <begin position="370"/>
        <end position="388"/>
    </location>
</feature>
<feature type="compositionally biased region" description="Polar residues" evidence="2">
    <location>
        <begin position="1103"/>
        <end position="1114"/>
    </location>
</feature>
<dbReference type="InterPro" id="IPR011993">
    <property type="entry name" value="PH-like_dom_sf"/>
</dbReference>
<evidence type="ECO:0000256" key="1">
    <source>
        <dbReference type="ARBA" id="ARBA00022658"/>
    </source>
</evidence>
<dbReference type="Pfam" id="PF19057">
    <property type="entry name" value="PH_19"/>
    <property type="match status" value="1"/>
</dbReference>
<dbReference type="SUPFAM" id="SSF50998">
    <property type="entry name" value="Quinoprotein alcohol dehydrogenase-like"/>
    <property type="match status" value="1"/>
</dbReference>
<dbReference type="PROSITE" id="PS50010">
    <property type="entry name" value="DH_2"/>
    <property type="match status" value="1"/>
</dbReference>
<feature type="compositionally biased region" description="Polar residues" evidence="2">
    <location>
        <begin position="1140"/>
        <end position="1154"/>
    </location>
</feature>
<name>A0AAW1V835_9CUCU</name>
<dbReference type="InterPro" id="IPR015943">
    <property type="entry name" value="WD40/YVTN_repeat-like_dom_sf"/>
</dbReference>
<dbReference type="GO" id="GO:0005085">
    <property type="term" value="F:guanyl-nucleotide exchange factor activity"/>
    <property type="evidence" value="ECO:0007669"/>
    <property type="project" value="UniProtKB-KW"/>
</dbReference>
<dbReference type="Gene3D" id="2.130.10.10">
    <property type="entry name" value="YVTN repeat-like/Quinoprotein amine dehydrogenase"/>
    <property type="match status" value="1"/>
</dbReference>
<feature type="compositionally biased region" description="Basic and acidic residues" evidence="2">
    <location>
        <begin position="237"/>
        <end position="247"/>
    </location>
</feature>
<dbReference type="Pfam" id="PF00621">
    <property type="entry name" value="RhoGEF"/>
    <property type="match status" value="1"/>
</dbReference>
<dbReference type="InterPro" id="IPR035899">
    <property type="entry name" value="DBL_dom_sf"/>
</dbReference>
<dbReference type="CDD" id="cd00160">
    <property type="entry name" value="RhoGEF"/>
    <property type="match status" value="1"/>
</dbReference>
<dbReference type="InterPro" id="IPR039919">
    <property type="entry name" value="ARHGEF10/ARHGEF17"/>
</dbReference>
<dbReference type="SUPFAM" id="SSF50729">
    <property type="entry name" value="PH domain-like"/>
    <property type="match status" value="1"/>
</dbReference>
<dbReference type="GO" id="GO:0030036">
    <property type="term" value="P:actin cytoskeleton organization"/>
    <property type="evidence" value="ECO:0007669"/>
    <property type="project" value="TreeGrafter"/>
</dbReference>
<feature type="compositionally biased region" description="Basic and acidic residues" evidence="2">
    <location>
        <begin position="137"/>
        <end position="158"/>
    </location>
</feature>
<dbReference type="Gene3D" id="1.20.900.10">
    <property type="entry name" value="Dbl homology (DH) domain"/>
    <property type="match status" value="1"/>
</dbReference>
<evidence type="ECO:0000259" key="3">
    <source>
        <dbReference type="PROSITE" id="PS50010"/>
    </source>
</evidence>
<evidence type="ECO:0000313" key="4">
    <source>
        <dbReference type="EMBL" id="KAK9889314.1"/>
    </source>
</evidence>
<organism evidence="4 5">
    <name type="scientific">Henosepilachna vigintioctopunctata</name>
    <dbReference type="NCBI Taxonomy" id="420089"/>
    <lineage>
        <taxon>Eukaryota</taxon>
        <taxon>Metazoa</taxon>
        <taxon>Ecdysozoa</taxon>
        <taxon>Arthropoda</taxon>
        <taxon>Hexapoda</taxon>
        <taxon>Insecta</taxon>
        <taxon>Pterygota</taxon>
        <taxon>Neoptera</taxon>
        <taxon>Endopterygota</taxon>
        <taxon>Coleoptera</taxon>
        <taxon>Polyphaga</taxon>
        <taxon>Cucujiformia</taxon>
        <taxon>Coccinelloidea</taxon>
        <taxon>Coccinellidae</taxon>
        <taxon>Epilachninae</taxon>
        <taxon>Epilachnini</taxon>
        <taxon>Henosepilachna</taxon>
    </lineage>
</organism>
<feature type="compositionally biased region" description="Basic and acidic residues" evidence="2">
    <location>
        <begin position="205"/>
        <end position="216"/>
    </location>
</feature>
<feature type="compositionally biased region" description="Basic and acidic residues" evidence="2">
    <location>
        <begin position="510"/>
        <end position="527"/>
    </location>
</feature>
<protein>
    <recommendedName>
        <fullName evidence="3">DH domain-containing protein</fullName>
    </recommendedName>
</protein>
<dbReference type="InterPro" id="IPR011047">
    <property type="entry name" value="Quinoprotein_ADH-like_sf"/>
</dbReference>
<keyword evidence="5" id="KW-1185">Reference proteome</keyword>
<feature type="compositionally biased region" description="Low complexity" evidence="2">
    <location>
        <begin position="186"/>
        <end position="199"/>
    </location>
</feature>
<reference evidence="4 5" key="1">
    <citation type="submission" date="2023-03" db="EMBL/GenBank/DDBJ databases">
        <title>Genome insight into feeding habits of ladybird beetles.</title>
        <authorList>
            <person name="Li H.-S."/>
            <person name="Huang Y.-H."/>
            <person name="Pang H."/>
        </authorList>
    </citation>
    <scope>NUCLEOTIDE SEQUENCE [LARGE SCALE GENOMIC DNA]</scope>
    <source>
        <strain evidence="4">SYSU_2023b</strain>
        <tissue evidence="4">Whole body</tissue>
    </source>
</reference>
<sequence>MGSIRYGTRVGSISPPPPGVGPCYRSHYCWPNALGDIPGDFSWTSTLPNSSINNYDIVSYANEMKFEKATSDLSRQAAVRDQWLFPNKFLLKGKLRRCALVRPQVFERLNNYEDDDILNNLDRLPRFRFGGNRSNHKVRECEKGNERQRLKDVTERLRRIPAVPPRTKRNTLPYKPPLKTDDQNCSPSRPIPSRSASFSQVEYSPDEKKYIRRNEELSSSSNTDSLHKRGTSTLPRSKNDTHREQFTKQEQQSNLNSMAFKSTDCNIPENDLSLQKTDEKIQTASKLNELQSGLSRLSSVDSIEDKKFKSKRRVGVYLSQWSAFGESPDAFNAQFVEDGDLVALDQSNNVTAHSESSKNSAMENKLNDLSQWSSPQEEPLSPEENNAPPEWPNRYKHPPIYQFERTNSTESHSRETSLQRLDSFSEDEPDSERKSDQISLLYSDVSDIDGKVGPKRYTKRPLRGPYGQMLEAEMKKPEVGMKNNYDLNFLNDISPTNYSNSAVRSSSMKLDNEFKPKHSKRDLSSKSYDENQLKSCYNRISDETRTSQPKRKVSADNFVVDQQQVVNHQRAISSPSKFENLNHPAVSNKLLNQLLQGSSEQLAILATKEKLLNDTRTHVLVELYDNERNYVESLEILITKYLEPLKSPEYASLLDFTLVDEVFNQIPFLLSHHKNFLEELKFRLEQWDINQKIGDLFIDFISKPALMDSYISYVNNWKRARDIVKTTQQTKAPFAKFLENTAREHRGKLALDSLLIKPIQRFPRYELLLQRLIKHTDVDHVDHNLLLLAQKQLHEYTLKINGTERETLQLDLLREIEGSIEGLMDLVAMDRQYIRHDIVSMTGSVGTRKERGLLLFSDLLLITSIKRRGGTIKKPVPTCDKTGITSTLEANKYKLLMKIPLEDLEISKPKDENVRQMMVEMENLNEDLSVLNQISEMSASLHCNHFQLDEVVREMLSSLNKSFGEQQSCESQLSYLDLNINTPTGIEHISVLFPTPEKRTIWEETFTETKNKLVIAGVKNSIPELVATVPIRKTRAGLQFTCAAPTIGDPIKNVWVCNSDGYVGQVCVLSFQPEPTVSSCNGVCNARILCIASIPANNERVPSPTTANIQSVQPSDHKIKFDSSSSSEDDDKSDNEYYQEPQQQEINSVDTSSVDLEDSEHLRSTMWLGTEDGCIHIYNSTDNIRIKKNKMKIQHNSSVLSIIYMNNRVFVSLANGDVVVYDRDAAGAWNINSPITLQVGTISSPVLKLIANEGKLWCNSGHSVKVLNIHTLVTENVFFINSENNKPISCIVVSGNNVWLSVQNSAMVKCYSSKNFEFVCEVNVAAAVTKMLTSCDDIIRQHKAACLRVTSLLACKDLIWIGTSAGVLLTMPLQVANNSNFTSSLTITGVSHGHTGHARFLTHVEIQSNVPEASHRHMFKRISDQRSCTKSLVISGGDGYEDFRTSNMSEVAGREDSTNHLLLWSV</sequence>
<keyword evidence="1" id="KW-0344">Guanine-nucleotide releasing factor</keyword>
<dbReference type="Proteomes" id="UP001431783">
    <property type="component" value="Unassembled WGS sequence"/>
</dbReference>
<dbReference type="GO" id="GO:0051496">
    <property type="term" value="P:positive regulation of stress fiber assembly"/>
    <property type="evidence" value="ECO:0007669"/>
    <property type="project" value="UniProtKB-ARBA"/>
</dbReference>
<comment type="caution">
    <text evidence="4">The sequence shown here is derived from an EMBL/GenBank/DDBJ whole genome shotgun (WGS) entry which is preliminary data.</text>
</comment>
<dbReference type="SMART" id="SM00325">
    <property type="entry name" value="RhoGEF"/>
    <property type="match status" value="1"/>
</dbReference>
<dbReference type="PANTHER" id="PTHR12877:SF15">
    <property type="entry name" value="RHO GUANINE NUCLEOTIDE EXCHANGE FACTOR 17"/>
    <property type="match status" value="1"/>
</dbReference>
<evidence type="ECO:0000313" key="5">
    <source>
        <dbReference type="Proteomes" id="UP001431783"/>
    </source>
</evidence>
<dbReference type="GO" id="GO:0005737">
    <property type="term" value="C:cytoplasm"/>
    <property type="evidence" value="ECO:0007669"/>
    <property type="project" value="UniProtKB-ARBA"/>
</dbReference>
<dbReference type="PANTHER" id="PTHR12877">
    <property type="entry name" value="RHO GUANINE NUCLEOTIDE EXCHANGE FACTOR"/>
    <property type="match status" value="1"/>
</dbReference>
<dbReference type="Pfam" id="PF19056">
    <property type="entry name" value="WD40_2"/>
    <property type="match status" value="1"/>
</dbReference>
<feature type="region of interest" description="Disordered" evidence="2">
    <location>
        <begin position="502"/>
        <end position="527"/>
    </location>
</feature>
<accession>A0AAW1V835</accession>
<dbReference type="EMBL" id="JARQZJ010000122">
    <property type="protein sequence ID" value="KAK9889314.1"/>
    <property type="molecule type" value="Genomic_DNA"/>
</dbReference>
<dbReference type="Gene3D" id="2.30.29.30">
    <property type="entry name" value="Pleckstrin-homology domain (PH domain)/Phosphotyrosine-binding domain (PTB)"/>
    <property type="match status" value="1"/>
</dbReference>
<feature type="domain" description="DH" evidence="3">
    <location>
        <begin position="615"/>
        <end position="803"/>
    </location>
</feature>
<proteinExistence type="predicted"/>
<dbReference type="InterPro" id="IPR000219">
    <property type="entry name" value="DH_dom"/>
</dbReference>